<comment type="catalytic activity">
    <reaction evidence="9">
        <text>L-seryl-[protein] + ATP = O-phospho-L-seryl-[protein] + ADP + H(+)</text>
        <dbReference type="Rhea" id="RHEA:17989"/>
        <dbReference type="Rhea" id="RHEA-COMP:9863"/>
        <dbReference type="Rhea" id="RHEA-COMP:11604"/>
        <dbReference type="ChEBI" id="CHEBI:15378"/>
        <dbReference type="ChEBI" id="CHEBI:29999"/>
        <dbReference type="ChEBI" id="CHEBI:30616"/>
        <dbReference type="ChEBI" id="CHEBI:83421"/>
        <dbReference type="ChEBI" id="CHEBI:456216"/>
        <dbReference type="EC" id="2.7.11.1"/>
    </reaction>
</comment>
<evidence type="ECO:0000256" key="1">
    <source>
        <dbReference type="ARBA" id="ARBA00008874"/>
    </source>
</evidence>
<sequence>MAEIKKDGYLMVKDDGLRAWIWSKRYVVLREQTLTFHRNEQTGQCVALVFLKDINAVARADLKPYCLEIRTKNKTYFVACRNDGELYSWMDEIYNRSPLGASGPTDFVHQVHIGFDPRTGAFTGLPDQWNALLRGSKITPEDAAKNPQAVLEALEFYNEQIMKEKHICDRKREKKHECECNEQYKPKITGHPKPSQSTPIPRQIGEAAPRPHRRPELAYPIGWEESTMSDIAIEGLKPSQVDKLKETQSTVGVNRPIHLMPSQTEESKSSPLQQMEVKQNSLIHRCPKVSDDETRAEVKNRPRLSSLADNVRMPPTPHPYILQGVMHRSHGKIKDANGIIASEITTTSERPCREEEREYPDICTSTSELVNVDSRYHKQEGSKEKEREHILKLGSMPYHQTNVQPDPQVQSSTPIPSSYSRGNNKEIPSNRRGRPPTVPDAQHMERLRAIVSGGDPNMLYRRIKRIGQGASGSVYLANHLITGTNVAVKQMDLAKQSRLDLIVNEIMIMKESRHCNIVNYLDSFLVHGDLWVVMQYMEGGALTDVIEHNSMTEQQIATVCFEAGWRVDIKSDNVLLNFQGQVKLSDFGYCAKLTDERNKRATIVGTPYWMAPEVVKQKEYGAKVDIWSLGIMTIEMIESEPPYLDEEPIKALYLIATNGTPSLKTPQNLSRDLKAFLAVCLCVDVKSRATAEELLE</sequence>
<dbReference type="GO" id="GO:0004674">
    <property type="term" value="F:protein serine/threonine kinase activity"/>
    <property type="evidence" value="ECO:0007669"/>
    <property type="project" value="UniProtKB-KW"/>
</dbReference>
<comment type="similarity">
    <text evidence="1">Belongs to the protein kinase superfamily. STE Ser/Thr protein kinase family. STE20 subfamily.</text>
</comment>
<dbReference type="FunFam" id="3.90.810.10:FF:000005">
    <property type="entry name" value="Non-specific serine/threonine protein kinase"/>
    <property type="match status" value="1"/>
</dbReference>
<dbReference type="GO" id="GO:0005524">
    <property type="term" value="F:ATP binding"/>
    <property type="evidence" value="ECO:0007669"/>
    <property type="project" value="UniProtKB-UniRule"/>
</dbReference>
<dbReference type="SMART" id="SM00285">
    <property type="entry name" value="PBD"/>
    <property type="match status" value="1"/>
</dbReference>
<evidence type="ECO:0000259" key="12">
    <source>
        <dbReference type="PROSITE" id="PS50003"/>
    </source>
</evidence>
<dbReference type="CDD" id="cd01093">
    <property type="entry name" value="CRIB_PAK_like"/>
    <property type="match status" value="1"/>
</dbReference>
<feature type="domain" description="PH" evidence="12">
    <location>
        <begin position="3"/>
        <end position="98"/>
    </location>
</feature>
<dbReference type="InterPro" id="IPR051931">
    <property type="entry name" value="PAK3-like"/>
</dbReference>
<keyword evidence="3" id="KW-0723">Serine/threonine-protein kinase</keyword>
<dbReference type="SMART" id="SM00220">
    <property type="entry name" value="S_TKc"/>
    <property type="match status" value="1"/>
</dbReference>
<dbReference type="PROSITE" id="PS50108">
    <property type="entry name" value="CRIB"/>
    <property type="match status" value="1"/>
</dbReference>
<dbReference type="Gene3D" id="3.30.200.20">
    <property type="entry name" value="Phosphorylase Kinase, domain 1"/>
    <property type="match status" value="1"/>
</dbReference>
<dbReference type="InterPro" id="IPR036936">
    <property type="entry name" value="CRIB_dom_sf"/>
</dbReference>
<dbReference type="InterPro" id="IPR001849">
    <property type="entry name" value="PH_domain"/>
</dbReference>
<evidence type="ECO:0000256" key="7">
    <source>
        <dbReference type="ARBA" id="ARBA00022840"/>
    </source>
</evidence>
<comment type="catalytic activity">
    <reaction evidence="8">
        <text>L-threonyl-[protein] + ATP = O-phospho-L-threonyl-[protein] + ADP + H(+)</text>
        <dbReference type="Rhea" id="RHEA:46608"/>
        <dbReference type="Rhea" id="RHEA-COMP:11060"/>
        <dbReference type="Rhea" id="RHEA-COMP:11605"/>
        <dbReference type="ChEBI" id="CHEBI:15378"/>
        <dbReference type="ChEBI" id="CHEBI:30013"/>
        <dbReference type="ChEBI" id="CHEBI:30616"/>
        <dbReference type="ChEBI" id="CHEBI:61977"/>
        <dbReference type="ChEBI" id="CHEBI:456216"/>
        <dbReference type="EC" id="2.7.11.1"/>
    </reaction>
</comment>
<gene>
    <name evidence="15" type="primary">CLA4_2</name>
    <name evidence="15" type="ORF">EC973_007274</name>
</gene>
<evidence type="ECO:0000259" key="14">
    <source>
        <dbReference type="PROSITE" id="PS50108"/>
    </source>
</evidence>
<evidence type="ECO:0000313" key="16">
    <source>
        <dbReference type="Proteomes" id="UP000605846"/>
    </source>
</evidence>
<evidence type="ECO:0000313" key="15">
    <source>
        <dbReference type="EMBL" id="KAF7727717.1"/>
    </source>
</evidence>
<dbReference type="SUPFAM" id="SSF50729">
    <property type="entry name" value="PH domain-like"/>
    <property type="match status" value="1"/>
</dbReference>
<dbReference type="InterPro" id="IPR011993">
    <property type="entry name" value="PH-like_dom_sf"/>
</dbReference>
<dbReference type="PROSITE" id="PS50003">
    <property type="entry name" value="PH_DOMAIN"/>
    <property type="match status" value="1"/>
</dbReference>
<dbReference type="EC" id="2.7.11.1" evidence="2"/>
<dbReference type="Pfam" id="PF00169">
    <property type="entry name" value="PH"/>
    <property type="match status" value="1"/>
</dbReference>
<dbReference type="Gene3D" id="2.30.29.30">
    <property type="entry name" value="Pleckstrin-homology domain (PH domain)/Phosphotyrosine-binding domain (PTB)"/>
    <property type="match status" value="1"/>
</dbReference>
<dbReference type="Gene3D" id="1.10.510.10">
    <property type="entry name" value="Transferase(Phosphotransferase) domain 1"/>
    <property type="match status" value="1"/>
</dbReference>
<feature type="region of interest" description="Disordered" evidence="11">
    <location>
        <begin position="395"/>
        <end position="439"/>
    </location>
</feature>
<evidence type="ECO:0000256" key="3">
    <source>
        <dbReference type="ARBA" id="ARBA00022527"/>
    </source>
</evidence>
<keyword evidence="6 15" id="KW-0418">Kinase</keyword>
<dbReference type="InterPro" id="IPR000095">
    <property type="entry name" value="CRIB_dom"/>
</dbReference>
<keyword evidence="16" id="KW-1185">Reference proteome</keyword>
<protein>
    <recommendedName>
        <fullName evidence="2">non-specific serine/threonine protein kinase</fullName>
        <ecNumber evidence="2">2.7.11.1</ecNumber>
    </recommendedName>
</protein>
<dbReference type="Proteomes" id="UP000605846">
    <property type="component" value="Unassembled WGS sequence"/>
</dbReference>
<proteinExistence type="inferred from homology"/>
<dbReference type="AlphaFoldDB" id="A0A8H7BQ60"/>
<feature type="domain" description="CRIB" evidence="14">
    <location>
        <begin position="101"/>
        <end position="114"/>
    </location>
</feature>
<evidence type="ECO:0000256" key="2">
    <source>
        <dbReference type="ARBA" id="ARBA00012513"/>
    </source>
</evidence>
<feature type="compositionally biased region" description="Polar residues" evidence="11">
    <location>
        <begin position="398"/>
        <end position="422"/>
    </location>
</feature>
<dbReference type="InterPro" id="IPR000719">
    <property type="entry name" value="Prot_kinase_dom"/>
</dbReference>
<evidence type="ECO:0000256" key="5">
    <source>
        <dbReference type="ARBA" id="ARBA00022741"/>
    </source>
</evidence>
<dbReference type="InterPro" id="IPR033923">
    <property type="entry name" value="PAK_BD"/>
</dbReference>
<dbReference type="FunFam" id="3.30.200.20:FF:000705">
    <property type="entry name" value="Non-specific serine/threonine protein kinase"/>
    <property type="match status" value="1"/>
</dbReference>
<dbReference type="InterPro" id="IPR011009">
    <property type="entry name" value="Kinase-like_dom_sf"/>
</dbReference>
<feature type="non-terminal residue" evidence="15">
    <location>
        <position position="696"/>
    </location>
</feature>
<evidence type="ECO:0000259" key="13">
    <source>
        <dbReference type="PROSITE" id="PS50011"/>
    </source>
</evidence>
<dbReference type="PANTHER" id="PTHR45832:SF22">
    <property type="entry name" value="SERINE_THREONINE-PROTEIN KINASE SAMKA-RELATED"/>
    <property type="match status" value="1"/>
</dbReference>
<dbReference type="Gene3D" id="3.90.810.10">
    <property type="entry name" value="CRIB domain"/>
    <property type="match status" value="1"/>
</dbReference>
<dbReference type="OrthoDB" id="248923at2759"/>
<evidence type="ECO:0000256" key="10">
    <source>
        <dbReference type="PROSITE-ProRule" id="PRU10141"/>
    </source>
</evidence>
<evidence type="ECO:0000256" key="6">
    <source>
        <dbReference type="ARBA" id="ARBA00022777"/>
    </source>
</evidence>
<dbReference type="CDD" id="cd13279">
    <property type="entry name" value="PH_Cla4_Ste20"/>
    <property type="match status" value="1"/>
</dbReference>
<keyword evidence="7 10" id="KW-0067">ATP-binding</keyword>
<dbReference type="PROSITE" id="PS00107">
    <property type="entry name" value="PROTEIN_KINASE_ATP"/>
    <property type="match status" value="1"/>
</dbReference>
<organism evidence="15 16">
    <name type="scientific">Apophysomyces ossiformis</name>
    <dbReference type="NCBI Taxonomy" id="679940"/>
    <lineage>
        <taxon>Eukaryota</taxon>
        <taxon>Fungi</taxon>
        <taxon>Fungi incertae sedis</taxon>
        <taxon>Mucoromycota</taxon>
        <taxon>Mucoromycotina</taxon>
        <taxon>Mucoromycetes</taxon>
        <taxon>Mucorales</taxon>
        <taxon>Mucorineae</taxon>
        <taxon>Mucoraceae</taxon>
        <taxon>Apophysomyces</taxon>
    </lineage>
</organism>
<dbReference type="EMBL" id="JABAYA010000051">
    <property type="protein sequence ID" value="KAF7727717.1"/>
    <property type="molecule type" value="Genomic_DNA"/>
</dbReference>
<dbReference type="InterPro" id="IPR017441">
    <property type="entry name" value="Protein_kinase_ATP_BS"/>
</dbReference>
<accession>A0A8H7BQ60</accession>
<feature type="region of interest" description="Disordered" evidence="11">
    <location>
        <begin position="186"/>
        <end position="213"/>
    </location>
</feature>
<dbReference type="PANTHER" id="PTHR45832">
    <property type="entry name" value="SERINE/THREONINE-PROTEIN KINASE SAMKA-RELATED-RELATED"/>
    <property type="match status" value="1"/>
</dbReference>
<keyword evidence="5 10" id="KW-0547">Nucleotide-binding</keyword>
<name>A0A8H7BQ60_9FUNG</name>
<keyword evidence="4" id="KW-0808">Transferase</keyword>
<comment type="caution">
    <text evidence="15">The sequence shown here is derived from an EMBL/GenBank/DDBJ whole genome shotgun (WGS) entry which is preliminary data.</text>
</comment>
<dbReference type="Pfam" id="PF00786">
    <property type="entry name" value="PBD"/>
    <property type="match status" value="1"/>
</dbReference>
<evidence type="ECO:0000256" key="9">
    <source>
        <dbReference type="ARBA" id="ARBA00048679"/>
    </source>
</evidence>
<evidence type="ECO:0000256" key="11">
    <source>
        <dbReference type="SAM" id="MobiDB-lite"/>
    </source>
</evidence>
<evidence type="ECO:0000256" key="8">
    <source>
        <dbReference type="ARBA" id="ARBA00047899"/>
    </source>
</evidence>
<feature type="domain" description="Protein kinase" evidence="13">
    <location>
        <begin position="460"/>
        <end position="696"/>
    </location>
</feature>
<dbReference type="SUPFAM" id="SSF56112">
    <property type="entry name" value="Protein kinase-like (PK-like)"/>
    <property type="match status" value="1"/>
</dbReference>
<dbReference type="SMART" id="SM00233">
    <property type="entry name" value="PH"/>
    <property type="match status" value="1"/>
</dbReference>
<dbReference type="PROSITE" id="PS50011">
    <property type="entry name" value="PROTEIN_KINASE_DOM"/>
    <property type="match status" value="1"/>
</dbReference>
<feature type="binding site" evidence="10">
    <location>
        <position position="489"/>
    </location>
    <ligand>
        <name>ATP</name>
        <dbReference type="ChEBI" id="CHEBI:30616"/>
    </ligand>
</feature>
<evidence type="ECO:0000256" key="4">
    <source>
        <dbReference type="ARBA" id="ARBA00022679"/>
    </source>
</evidence>
<dbReference type="Pfam" id="PF00069">
    <property type="entry name" value="Pkinase"/>
    <property type="match status" value="1"/>
</dbReference>
<reference evidence="15" key="1">
    <citation type="submission" date="2020-01" db="EMBL/GenBank/DDBJ databases">
        <title>Genome Sequencing of Three Apophysomyces-Like Fungal Strains Confirms a Novel Fungal Genus in the Mucoromycota with divergent Burkholderia-like Endosymbiotic Bacteria.</title>
        <authorList>
            <person name="Stajich J.E."/>
            <person name="Macias A.M."/>
            <person name="Carter-House D."/>
            <person name="Lovett B."/>
            <person name="Kasson L.R."/>
            <person name="Berry K."/>
            <person name="Grigoriev I."/>
            <person name="Chang Y."/>
            <person name="Spatafora J."/>
            <person name="Kasson M.T."/>
        </authorList>
    </citation>
    <scope>NUCLEOTIDE SEQUENCE</scope>
    <source>
        <strain evidence="15">NRRL A-21654</strain>
    </source>
</reference>